<dbReference type="FunFam" id="1.20.1260.10:FF:000001">
    <property type="entry name" value="Non-heme ferritin"/>
    <property type="match status" value="1"/>
</dbReference>
<evidence type="ECO:0000256" key="7">
    <source>
        <dbReference type="ARBA" id="ARBA00048035"/>
    </source>
</evidence>
<dbReference type="GO" id="GO:0005829">
    <property type="term" value="C:cytosol"/>
    <property type="evidence" value="ECO:0007669"/>
    <property type="project" value="TreeGrafter"/>
</dbReference>
<evidence type="ECO:0000256" key="8">
    <source>
        <dbReference type="PIRSR" id="PIRSR601519-1"/>
    </source>
</evidence>
<dbReference type="RefSeq" id="WP_004834792.1">
    <property type="nucleotide sequence ID" value="NZ_AEXM01000016.1"/>
</dbReference>
<keyword evidence="9" id="KW-0963">Cytoplasm</keyword>
<evidence type="ECO:0000313" key="11">
    <source>
        <dbReference type="EMBL" id="EGC82199.1"/>
    </source>
</evidence>
<dbReference type="Gene3D" id="1.20.1260.10">
    <property type="match status" value="1"/>
</dbReference>
<dbReference type="PATRIC" id="fig|879305.3.peg.782"/>
<dbReference type="PANTHER" id="PTHR11431:SF127">
    <property type="entry name" value="BACTERIAL NON-HEME FERRITIN"/>
    <property type="match status" value="1"/>
</dbReference>
<feature type="binding site" evidence="8">
    <location>
        <position position="49"/>
    </location>
    <ligand>
        <name>Fe cation</name>
        <dbReference type="ChEBI" id="CHEBI:24875"/>
        <label>1</label>
    </ligand>
</feature>
<evidence type="ECO:0000256" key="3">
    <source>
        <dbReference type="ARBA" id="ARBA00022434"/>
    </source>
</evidence>
<dbReference type="EC" id="1.16.3.2" evidence="9"/>
<dbReference type="InterPro" id="IPR012347">
    <property type="entry name" value="Ferritin-like"/>
</dbReference>
<dbReference type="InterPro" id="IPR009040">
    <property type="entry name" value="Ferritin-like_diiron"/>
</dbReference>
<evidence type="ECO:0000256" key="4">
    <source>
        <dbReference type="ARBA" id="ARBA00022723"/>
    </source>
</evidence>
<keyword evidence="6 8" id="KW-0408">Iron</keyword>
<dbReference type="Proteomes" id="UP000005286">
    <property type="component" value="Unassembled WGS sequence"/>
</dbReference>
<dbReference type="PROSITE" id="PS50905">
    <property type="entry name" value="FERRITIN_LIKE"/>
    <property type="match status" value="1"/>
</dbReference>
<dbReference type="GO" id="GO:0008198">
    <property type="term" value="F:ferrous iron binding"/>
    <property type="evidence" value="ECO:0007669"/>
    <property type="project" value="TreeGrafter"/>
</dbReference>
<dbReference type="InterPro" id="IPR008331">
    <property type="entry name" value="Ferritin_DPS_dom"/>
</dbReference>
<evidence type="ECO:0000256" key="2">
    <source>
        <dbReference type="ARBA" id="ARBA00006950"/>
    </source>
</evidence>
<evidence type="ECO:0000256" key="1">
    <source>
        <dbReference type="ARBA" id="ARBA00002485"/>
    </source>
</evidence>
<keyword evidence="3 9" id="KW-0409">Iron storage</keyword>
<dbReference type="InterPro" id="IPR001519">
    <property type="entry name" value="Ferritin"/>
</dbReference>
<dbReference type="EMBL" id="AEXM01000016">
    <property type="protein sequence ID" value="EGC82199.1"/>
    <property type="molecule type" value="Genomic_DNA"/>
</dbReference>
<feature type="binding site" evidence="8">
    <location>
        <position position="16"/>
    </location>
    <ligand>
        <name>Fe cation</name>
        <dbReference type="ChEBI" id="CHEBI:24875"/>
        <label>1</label>
    </ligand>
</feature>
<dbReference type="STRING" id="879305.HMPREF9290_0783"/>
<comment type="catalytic activity">
    <reaction evidence="7 9">
        <text>4 Fe(2+) + O2 + 6 H2O = 4 iron(III) oxide-hydroxide + 12 H(+)</text>
        <dbReference type="Rhea" id="RHEA:11972"/>
        <dbReference type="ChEBI" id="CHEBI:15377"/>
        <dbReference type="ChEBI" id="CHEBI:15378"/>
        <dbReference type="ChEBI" id="CHEBI:15379"/>
        <dbReference type="ChEBI" id="CHEBI:29033"/>
        <dbReference type="ChEBI" id="CHEBI:78619"/>
        <dbReference type="EC" id="1.16.3.2"/>
    </reaction>
</comment>
<name>F0GVF2_9FIRM</name>
<gene>
    <name evidence="11" type="ORF">HMPREF9290_0783</name>
</gene>
<feature type="binding site" evidence="8">
    <location>
        <position position="93"/>
    </location>
    <ligand>
        <name>Fe cation</name>
        <dbReference type="ChEBI" id="CHEBI:24875"/>
        <label>1</label>
    </ligand>
</feature>
<dbReference type="CDD" id="cd01055">
    <property type="entry name" value="Nonheme_Ferritin"/>
    <property type="match status" value="1"/>
</dbReference>
<dbReference type="PANTHER" id="PTHR11431">
    <property type="entry name" value="FERRITIN"/>
    <property type="match status" value="1"/>
</dbReference>
<keyword evidence="4 8" id="KW-0479">Metal-binding</keyword>
<evidence type="ECO:0000313" key="12">
    <source>
        <dbReference type="Proteomes" id="UP000005286"/>
    </source>
</evidence>
<protein>
    <recommendedName>
        <fullName evidence="9">Ferritin</fullName>
        <ecNumber evidence="9">1.16.3.2</ecNumber>
    </recommendedName>
</protein>
<comment type="function">
    <text evidence="1 9">Iron-storage protein.</text>
</comment>
<dbReference type="GO" id="GO:0004322">
    <property type="term" value="F:ferroxidase activity"/>
    <property type="evidence" value="ECO:0007669"/>
    <property type="project" value="TreeGrafter"/>
</dbReference>
<dbReference type="eggNOG" id="COG1528">
    <property type="taxonomic scope" value="Bacteria"/>
</dbReference>
<sequence length="169" mass="19749">MDKKIMDLINEQMNFEFESAYIYKAMAAYTDDLDLDGFTTWLDHQVSEEIFHGEGMKNFLQSVGYKPVYEAIAKPQGDYESVLDVMKSALEHEKEVTRRITNIAKEANGVDERVRSFIQWYIDEQVEEEETFNKIITRLERVGDDWHSIYILDAELGQRPEPTEPNIAE</sequence>
<evidence type="ECO:0000259" key="10">
    <source>
        <dbReference type="PROSITE" id="PS50905"/>
    </source>
</evidence>
<evidence type="ECO:0000256" key="9">
    <source>
        <dbReference type="RuleBase" id="RU361145"/>
    </source>
</evidence>
<dbReference type="InterPro" id="IPR009078">
    <property type="entry name" value="Ferritin-like_SF"/>
</dbReference>
<evidence type="ECO:0000256" key="5">
    <source>
        <dbReference type="ARBA" id="ARBA00023002"/>
    </source>
</evidence>
<feature type="binding site" evidence="8">
    <location>
        <position position="125"/>
    </location>
    <ligand>
        <name>Fe cation</name>
        <dbReference type="ChEBI" id="CHEBI:24875"/>
        <label>1</label>
    </ligand>
</feature>
<organism evidence="11 12">
    <name type="scientific">Anaerococcus prevotii ACS-065-V-Col13</name>
    <dbReference type="NCBI Taxonomy" id="879305"/>
    <lineage>
        <taxon>Bacteria</taxon>
        <taxon>Bacillati</taxon>
        <taxon>Bacillota</taxon>
        <taxon>Tissierellia</taxon>
        <taxon>Tissierellales</taxon>
        <taxon>Peptoniphilaceae</taxon>
        <taxon>Anaerococcus</taxon>
    </lineage>
</organism>
<feature type="domain" description="Ferritin-like diiron" evidence="10">
    <location>
        <begin position="1"/>
        <end position="143"/>
    </location>
</feature>
<evidence type="ECO:0000256" key="6">
    <source>
        <dbReference type="ARBA" id="ARBA00023004"/>
    </source>
</evidence>
<feature type="binding site" evidence="8">
    <location>
        <position position="52"/>
    </location>
    <ligand>
        <name>Fe cation</name>
        <dbReference type="ChEBI" id="CHEBI:24875"/>
        <label>1</label>
    </ligand>
</feature>
<reference evidence="11 12" key="1">
    <citation type="submission" date="2011-01" db="EMBL/GenBank/DDBJ databases">
        <authorList>
            <person name="Durkin A.S."/>
            <person name="Madupu R."/>
            <person name="Torralba M."/>
            <person name="Gillis M."/>
            <person name="Methe B."/>
            <person name="Sutton G."/>
            <person name="Nelson K.E."/>
        </authorList>
    </citation>
    <scope>NUCLEOTIDE SEQUENCE [LARGE SCALE GENOMIC DNA]</scope>
    <source>
        <strain evidence="11 12">ACS-065-V-Col13</strain>
    </source>
</reference>
<comment type="caution">
    <text evidence="11">The sequence shown here is derived from an EMBL/GenBank/DDBJ whole genome shotgun (WGS) entry which is preliminary data.</text>
</comment>
<dbReference type="SUPFAM" id="SSF47240">
    <property type="entry name" value="Ferritin-like"/>
    <property type="match status" value="1"/>
</dbReference>
<dbReference type="GO" id="GO:0008199">
    <property type="term" value="F:ferric iron binding"/>
    <property type="evidence" value="ECO:0007669"/>
    <property type="project" value="InterPro"/>
</dbReference>
<comment type="subcellular location">
    <subcellularLocation>
        <location evidence="9">Cytoplasm</location>
    </subcellularLocation>
</comment>
<comment type="similarity">
    <text evidence="2 9">Belongs to the ferritin family. Prokaryotic subfamily.</text>
</comment>
<dbReference type="InterPro" id="IPR041719">
    <property type="entry name" value="Ferritin_prok"/>
</dbReference>
<dbReference type="GO" id="GO:0006879">
    <property type="term" value="P:intracellular iron ion homeostasis"/>
    <property type="evidence" value="ECO:0007669"/>
    <property type="project" value="UniProtKB-KW"/>
</dbReference>
<dbReference type="Pfam" id="PF00210">
    <property type="entry name" value="Ferritin"/>
    <property type="match status" value="1"/>
</dbReference>
<keyword evidence="5 11" id="KW-0560">Oxidoreductase</keyword>
<dbReference type="GO" id="GO:0006826">
    <property type="term" value="P:iron ion transport"/>
    <property type="evidence" value="ECO:0007669"/>
    <property type="project" value="InterPro"/>
</dbReference>
<proteinExistence type="inferred from homology"/>
<dbReference type="AlphaFoldDB" id="F0GVF2"/>
<keyword evidence="12" id="KW-1185">Reference proteome</keyword>
<accession>F0GVF2</accession>
<dbReference type="GO" id="GO:0042802">
    <property type="term" value="F:identical protein binding"/>
    <property type="evidence" value="ECO:0007669"/>
    <property type="project" value="UniProtKB-ARBA"/>
</dbReference>